<name>A0A4Y2I2A2_ARAVE</name>
<dbReference type="Proteomes" id="UP000499080">
    <property type="component" value="Unassembled WGS sequence"/>
</dbReference>
<keyword evidence="1" id="KW-0732">Signal</keyword>
<proteinExistence type="predicted"/>
<protein>
    <submittedName>
        <fullName evidence="2">Uncharacterized protein</fullName>
    </submittedName>
</protein>
<reference evidence="2 3" key="1">
    <citation type="journal article" date="2019" name="Sci. Rep.">
        <title>Orb-weaving spider Araneus ventricosus genome elucidates the spidroin gene catalogue.</title>
        <authorList>
            <person name="Kono N."/>
            <person name="Nakamura H."/>
            <person name="Ohtoshi R."/>
            <person name="Moran D.A.P."/>
            <person name="Shinohara A."/>
            <person name="Yoshida Y."/>
            <person name="Fujiwara M."/>
            <person name="Mori M."/>
            <person name="Tomita M."/>
            <person name="Arakawa K."/>
        </authorList>
    </citation>
    <scope>NUCLEOTIDE SEQUENCE [LARGE SCALE GENOMIC DNA]</scope>
</reference>
<gene>
    <name evidence="2" type="ORF">AVEN_7444_1</name>
</gene>
<comment type="caution">
    <text evidence="2">The sequence shown here is derived from an EMBL/GenBank/DDBJ whole genome shotgun (WGS) entry which is preliminary data.</text>
</comment>
<organism evidence="2 3">
    <name type="scientific">Araneus ventricosus</name>
    <name type="common">Orbweaver spider</name>
    <name type="synonym">Epeira ventricosa</name>
    <dbReference type="NCBI Taxonomy" id="182803"/>
    <lineage>
        <taxon>Eukaryota</taxon>
        <taxon>Metazoa</taxon>
        <taxon>Ecdysozoa</taxon>
        <taxon>Arthropoda</taxon>
        <taxon>Chelicerata</taxon>
        <taxon>Arachnida</taxon>
        <taxon>Araneae</taxon>
        <taxon>Araneomorphae</taxon>
        <taxon>Entelegynae</taxon>
        <taxon>Araneoidea</taxon>
        <taxon>Araneidae</taxon>
        <taxon>Araneus</taxon>
    </lineage>
</organism>
<dbReference type="AlphaFoldDB" id="A0A4Y2I2A2"/>
<feature type="chain" id="PRO_5021284079" evidence="1">
    <location>
        <begin position="21"/>
        <end position="153"/>
    </location>
</feature>
<evidence type="ECO:0000256" key="1">
    <source>
        <dbReference type="SAM" id="SignalP"/>
    </source>
</evidence>
<evidence type="ECO:0000313" key="2">
    <source>
        <dbReference type="EMBL" id="GBM71803.1"/>
    </source>
</evidence>
<keyword evidence="3" id="KW-1185">Reference proteome</keyword>
<evidence type="ECO:0000313" key="3">
    <source>
        <dbReference type="Proteomes" id="UP000499080"/>
    </source>
</evidence>
<dbReference type="EMBL" id="BGPR01002336">
    <property type="protein sequence ID" value="GBM71803.1"/>
    <property type="molecule type" value="Genomic_DNA"/>
</dbReference>
<feature type="signal peptide" evidence="1">
    <location>
        <begin position="1"/>
        <end position="20"/>
    </location>
</feature>
<sequence>MYSTYFACQCFALRLSSALCDPVQYGNMKTRITLQLLCSQLDIHEGSVPVHLERITPHQPMQTVLGLLCLPLSGFPERAFLPHFVAFAFVREHGFPSLGSYFSFMAEWKANEVAFPNSSTTIVQFQSDISIDAEFWFEVLQMVLNGVAVNVLL</sequence>
<accession>A0A4Y2I2A2</accession>